<dbReference type="InterPro" id="IPR036365">
    <property type="entry name" value="PGBD-like_sf"/>
</dbReference>
<accession>A0A7W9BIC5</accession>
<sequence>MRRVLLSTAIALWGSTILADDQALLLGVERYANLDRVNGAADLADAESGLKAVGFDVKTQINGAGADMSRRLTAFVGDLGGAERVIVGMSGAFVTDGGRTWLLPVDATDPILFGLVGAVSLESVMRTMAATPGQSLLVLGADRSANDRYGPYMRDGIGTLDIPNGLTVITATADGAAELLQDLAEPGADVMALVRANSRLSAQGFVPDSLVLVPEDVTPVVAPAVPEPTENERAAETALWEGAQALDTADAYRNYLRRYPNGIYVEQADALILEITTQPNRAERLAEDALDLSRDARRDIQRDLALLNFDPRGIDGIFGPGSRAAVTNWQQENGFSQTSYLTLEQINQLDAQAARRAAELEAEAERARAEKEQLDRAFWAETGAQGDEPGLRAYLARFPDGSFASQATEQLSVIEEGKRQAAAAEDKTAWDNATEANTEASYRTYLQVFPAGAFVAEAEARIAALNAPAPANDAAIAAEDALGLDGITLRLIEARLSQLGLEPGKVDGGLDEDSRRAIRNFQEDRDLSVTGYIDEQTIVRLLADGFQALGRN</sequence>
<dbReference type="InterPro" id="IPR002477">
    <property type="entry name" value="Peptidoglycan-bd-like"/>
</dbReference>
<evidence type="ECO:0000256" key="2">
    <source>
        <dbReference type="SAM" id="SignalP"/>
    </source>
</evidence>
<keyword evidence="2" id="KW-0732">Signal</keyword>
<dbReference type="InterPro" id="IPR029030">
    <property type="entry name" value="Caspase-like_dom_sf"/>
</dbReference>
<protein>
    <submittedName>
        <fullName evidence="4">Peptidoglycan hydrolase-like protein with peptidoglycan-binding domain</fullName>
    </submittedName>
</protein>
<evidence type="ECO:0000256" key="1">
    <source>
        <dbReference type="SAM" id="Coils"/>
    </source>
</evidence>
<dbReference type="Proteomes" id="UP000535415">
    <property type="component" value="Unassembled WGS sequence"/>
</dbReference>
<evidence type="ECO:0000259" key="3">
    <source>
        <dbReference type="Pfam" id="PF01471"/>
    </source>
</evidence>
<dbReference type="Gene3D" id="3.40.50.1460">
    <property type="match status" value="1"/>
</dbReference>
<feature type="domain" description="Peptidoglycan binding-like" evidence="3">
    <location>
        <begin position="490"/>
        <end position="541"/>
    </location>
</feature>
<dbReference type="SUPFAM" id="SSF47090">
    <property type="entry name" value="PGBD-like"/>
    <property type="match status" value="2"/>
</dbReference>
<dbReference type="InterPro" id="IPR036366">
    <property type="entry name" value="PGBDSf"/>
</dbReference>
<dbReference type="EMBL" id="JACIJM010000002">
    <property type="protein sequence ID" value="MBB5721077.1"/>
    <property type="molecule type" value="Genomic_DNA"/>
</dbReference>
<keyword evidence="1" id="KW-0175">Coiled coil</keyword>
<dbReference type="Pfam" id="PF01471">
    <property type="entry name" value="PG_binding_1"/>
    <property type="match status" value="2"/>
</dbReference>
<evidence type="ECO:0000313" key="5">
    <source>
        <dbReference type="Proteomes" id="UP000535415"/>
    </source>
</evidence>
<dbReference type="GO" id="GO:0016787">
    <property type="term" value="F:hydrolase activity"/>
    <property type="evidence" value="ECO:0007669"/>
    <property type="project" value="UniProtKB-KW"/>
</dbReference>
<proteinExistence type="predicted"/>
<organism evidence="4 5">
    <name type="scientific">Yoonia ponticola</name>
    <dbReference type="NCBI Taxonomy" id="1524255"/>
    <lineage>
        <taxon>Bacteria</taxon>
        <taxon>Pseudomonadati</taxon>
        <taxon>Pseudomonadota</taxon>
        <taxon>Alphaproteobacteria</taxon>
        <taxon>Rhodobacterales</taxon>
        <taxon>Paracoccaceae</taxon>
        <taxon>Yoonia</taxon>
    </lineage>
</organism>
<dbReference type="RefSeq" id="WP_183525599.1">
    <property type="nucleotide sequence ID" value="NZ_JACIJM010000002.1"/>
</dbReference>
<dbReference type="SUPFAM" id="SSF52129">
    <property type="entry name" value="Caspase-like"/>
    <property type="match status" value="1"/>
</dbReference>
<name>A0A7W9BIC5_9RHOB</name>
<feature type="domain" description="Peptidoglycan binding-like" evidence="3">
    <location>
        <begin position="294"/>
        <end position="349"/>
    </location>
</feature>
<feature type="chain" id="PRO_5030626263" evidence="2">
    <location>
        <begin position="20"/>
        <end position="552"/>
    </location>
</feature>
<feature type="coiled-coil region" evidence="1">
    <location>
        <begin position="343"/>
        <end position="377"/>
    </location>
</feature>
<feature type="signal peptide" evidence="2">
    <location>
        <begin position="1"/>
        <end position="19"/>
    </location>
</feature>
<keyword evidence="4" id="KW-0378">Hydrolase</keyword>
<dbReference type="Gene3D" id="1.10.101.10">
    <property type="entry name" value="PGBD-like superfamily/PGBD"/>
    <property type="match status" value="2"/>
</dbReference>
<dbReference type="AlphaFoldDB" id="A0A7W9BIC5"/>
<comment type="caution">
    <text evidence="4">The sequence shown here is derived from an EMBL/GenBank/DDBJ whole genome shotgun (WGS) entry which is preliminary data.</text>
</comment>
<keyword evidence="5" id="KW-1185">Reference proteome</keyword>
<evidence type="ECO:0000313" key="4">
    <source>
        <dbReference type="EMBL" id="MBB5721077.1"/>
    </source>
</evidence>
<reference evidence="4 5" key="1">
    <citation type="submission" date="2020-08" db="EMBL/GenBank/DDBJ databases">
        <title>Genomic Encyclopedia of Type Strains, Phase IV (KMG-IV): sequencing the most valuable type-strain genomes for metagenomic binning, comparative biology and taxonomic classification.</title>
        <authorList>
            <person name="Goeker M."/>
        </authorList>
    </citation>
    <scope>NUCLEOTIDE SEQUENCE [LARGE SCALE GENOMIC DNA]</scope>
    <source>
        <strain evidence="4 5">DSM 101064</strain>
    </source>
</reference>
<gene>
    <name evidence="4" type="ORF">FHS72_000684</name>
</gene>